<evidence type="ECO:0000256" key="2">
    <source>
        <dbReference type="ARBA" id="ARBA00009695"/>
    </source>
</evidence>
<sequence length="165" mass="19047">MKSFQTNNELPKPAGSLKGQRLRSTAFALLAKREHSKQELKSKLILYGACPEELEPLLAELTGNDYQNDERMAGMVVRANMRKGRGPARIQQELKKHHIEAELAEADLDEINWLQQAMELRMRKFGEELPTEQKEKARQVRFLQYRGFNLDTCFKAITKNSLDDE</sequence>
<organism evidence="8 9">
    <name type="scientific">Alkanindiges hydrocarboniclasticus</name>
    <dbReference type="NCBI Taxonomy" id="1907941"/>
    <lineage>
        <taxon>Bacteria</taxon>
        <taxon>Pseudomonadati</taxon>
        <taxon>Pseudomonadota</taxon>
        <taxon>Gammaproteobacteria</taxon>
        <taxon>Moraxellales</taxon>
        <taxon>Moraxellaceae</taxon>
        <taxon>Alkanindiges</taxon>
    </lineage>
</organism>
<evidence type="ECO:0000313" key="9">
    <source>
        <dbReference type="Proteomes" id="UP000192132"/>
    </source>
</evidence>
<dbReference type="Proteomes" id="UP000192132">
    <property type="component" value="Unassembled WGS sequence"/>
</dbReference>
<dbReference type="PANTHER" id="PTHR33602">
    <property type="entry name" value="REGULATORY PROTEIN RECX FAMILY PROTEIN"/>
    <property type="match status" value="1"/>
</dbReference>
<feature type="domain" description="RecX second three-helical" evidence="6">
    <location>
        <begin position="68"/>
        <end position="106"/>
    </location>
</feature>
<evidence type="ECO:0000256" key="1">
    <source>
        <dbReference type="ARBA" id="ARBA00004496"/>
    </source>
</evidence>
<dbReference type="Pfam" id="PF21981">
    <property type="entry name" value="RecX_HTH3"/>
    <property type="match status" value="1"/>
</dbReference>
<comment type="caution">
    <text evidence="8">The sequence shown here is derived from an EMBL/GenBank/DDBJ whole genome shotgun (WGS) entry which is preliminary data.</text>
</comment>
<reference evidence="8 9" key="1">
    <citation type="submission" date="2016-10" db="EMBL/GenBank/DDBJ databases">
        <title>Draft Genome sequence of Alkanindiges sp. strain H1.</title>
        <authorList>
            <person name="Subhash Y."/>
            <person name="Lee S."/>
        </authorList>
    </citation>
    <scope>NUCLEOTIDE SEQUENCE [LARGE SCALE GENOMIC DNA]</scope>
    <source>
        <strain evidence="8 9">H1</strain>
    </source>
</reference>
<name>A0A1S8CTT5_9GAMM</name>
<evidence type="ECO:0000259" key="7">
    <source>
        <dbReference type="Pfam" id="PF21981"/>
    </source>
</evidence>
<dbReference type="InterPro" id="IPR053925">
    <property type="entry name" value="RecX_HTH_3rd"/>
</dbReference>
<evidence type="ECO:0000256" key="5">
    <source>
        <dbReference type="HAMAP-Rule" id="MF_01114"/>
    </source>
</evidence>
<dbReference type="Gene3D" id="1.10.10.10">
    <property type="entry name" value="Winged helix-like DNA-binding domain superfamily/Winged helix DNA-binding domain"/>
    <property type="match status" value="3"/>
</dbReference>
<protein>
    <recommendedName>
        <fullName evidence="3 5">Regulatory protein RecX</fullName>
    </recommendedName>
</protein>
<keyword evidence="9" id="KW-1185">Reference proteome</keyword>
<accession>A0A1S8CTT5</accession>
<feature type="domain" description="RecX third three-helical" evidence="7">
    <location>
        <begin position="114"/>
        <end position="157"/>
    </location>
</feature>
<dbReference type="RefSeq" id="WP_076878828.1">
    <property type="nucleotide sequence ID" value="NZ_MLCN01000030.1"/>
</dbReference>
<dbReference type="STRING" id="1907941.BKE30_11960"/>
<gene>
    <name evidence="5" type="primary">recX</name>
    <name evidence="8" type="ORF">BKE30_11960</name>
</gene>
<evidence type="ECO:0000256" key="4">
    <source>
        <dbReference type="ARBA" id="ARBA00022490"/>
    </source>
</evidence>
<proteinExistence type="inferred from homology"/>
<dbReference type="InterPro" id="IPR003783">
    <property type="entry name" value="Regulatory_RecX"/>
</dbReference>
<comment type="similarity">
    <text evidence="2 5">Belongs to the RecX family.</text>
</comment>
<dbReference type="GO" id="GO:0005737">
    <property type="term" value="C:cytoplasm"/>
    <property type="evidence" value="ECO:0007669"/>
    <property type="project" value="UniProtKB-SubCell"/>
</dbReference>
<dbReference type="AlphaFoldDB" id="A0A1S8CTT5"/>
<dbReference type="EMBL" id="MLCN01000030">
    <property type="protein sequence ID" value="ONG38644.1"/>
    <property type="molecule type" value="Genomic_DNA"/>
</dbReference>
<dbReference type="InterPro" id="IPR036388">
    <property type="entry name" value="WH-like_DNA-bd_sf"/>
</dbReference>
<comment type="subcellular location">
    <subcellularLocation>
        <location evidence="1 5">Cytoplasm</location>
    </subcellularLocation>
</comment>
<dbReference type="HAMAP" id="MF_01114">
    <property type="entry name" value="RecX"/>
    <property type="match status" value="1"/>
</dbReference>
<dbReference type="PANTHER" id="PTHR33602:SF1">
    <property type="entry name" value="REGULATORY PROTEIN RECX FAMILY PROTEIN"/>
    <property type="match status" value="1"/>
</dbReference>
<evidence type="ECO:0000313" key="8">
    <source>
        <dbReference type="EMBL" id="ONG38644.1"/>
    </source>
</evidence>
<keyword evidence="4 5" id="KW-0963">Cytoplasm</keyword>
<evidence type="ECO:0000259" key="6">
    <source>
        <dbReference type="Pfam" id="PF02631"/>
    </source>
</evidence>
<dbReference type="Pfam" id="PF02631">
    <property type="entry name" value="RecX_HTH2"/>
    <property type="match status" value="1"/>
</dbReference>
<dbReference type="OrthoDB" id="7066780at2"/>
<dbReference type="GO" id="GO:0006282">
    <property type="term" value="P:regulation of DNA repair"/>
    <property type="evidence" value="ECO:0007669"/>
    <property type="project" value="UniProtKB-UniRule"/>
</dbReference>
<comment type="function">
    <text evidence="5">Modulates RecA activity.</text>
</comment>
<evidence type="ECO:0000256" key="3">
    <source>
        <dbReference type="ARBA" id="ARBA00018111"/>
    </source>
</evidence>
<dbReference type="InterPro" id="IPR053924">
    <property type="entry name" value="RecX_HTH_2nd"/>
</dbReference>